<accession>A0A235HCA3</accession>
<dbReference type="Proteomes" id="UP000215367">
    <property type="component" value="Unassembled WGS sequence"/>
</dbReference>
<dbReference type="EMBL" id="NOWT01000013">
    <property type="protein sequence ID" value="OYD83530.1"/>
    <property type="molecule type" value="Genomic_DNA"/>
</dbReference>
<dbReference type="PIRSF" id="PIRSF018266">
    <property type="entry name" value="FecR"/>
    <property type="match status" value="1"/>
</dbReference>
<protein>
    <submittedName>
        <fullName evidence="4">Iron dicitrate transport regulator FecR</fullName>
    </submittedName>
</protein>
<evidence type="ECO:0000259" key="3">
    <source>
        <dbReference type="Pfam" id="PF16220"/>
    </source>
</evidence>
<keyword evidence="1" id="KW-0472">Membrane</keyword>
<dbReference type="InterPro" id="IPR012373">
    <property type="entry name" value="Ferrdict_sens_TM"/>
</dbReference>
<dbReference type="Gene3D" id="3.55.50.30">
    <property type="match status" value="1"/>
</dbReference>
<dbReference type="Pfam" id="PF04773">
    <property type="entry name" value="FecR"/>
    <property type="match status" value="1"/>
</dbReference>
<keyword evidence="4" id="KW-0614">Plasmid</keyword>
<dbReference type="InterPro" id="IPR006860">
    <property type="entry name" value="FecR"/>
</dbReference>
<feature type="domain" description="FecR protein" evidence="2">
    <location>
        <begin position="138"/>
        <end position="229"/>
    </location>
</feature>
<proteinExistence type="predicted"/>
<evidence type="ECO:0000256" key="1">
    <source>
        <dbReference type="SAM" id="Phobius"/>
    </source>
</evidence>
<dbReference type="PANTHER" id="PTHR30273:SF2">
    <property type="entry name" value="PROTEIN FECR"/>
    <property type="match status" value="1"/>
</dbReference>
<gene>
    <name evidence="4" type="ORF">CHT98_15135</name>
</gene>
<organism evidence="4 5">
    <name type="scientific">Azospirillum brasilense</name>
    <dbReference type="NCBI Taxonomy" id="192"/>
    <lineage>
        <taxon>Bacteria</taxon>
        <taxon>Pseudomonadati</taxon>
        <taxon>Pseudomonadota</taxon>
        <taxon>Alphaproteobacteria</taxon>
        <taxon>Rhodospirillales</taxon>
        <taxon>Azospirillaceae</taxon>
        <taxon>Azospirillum</taxon>
    </lineage>
</organism>
<dbReference type="PANTHER" id="PTHR30273">
    <property type="entry name" value="PERIPLASMIC SIGNAL SENSOR AND SIGMA FACTOR ACTIVATOR FECR-RELATED"/>
    <property type="match status" value="1"/>
</dbReference>
<sequence length="344" mass="37282">MEQDKPNSRQDAGAYRHADPIMDEALTWFVTLLEAPADPDTRAAYQAWRSRDPRHAAAFDRLSALGAMPELQAATLAHQPQAALPPVRSSSRPAVARSRMRRRSGWVGGWRASLAAAALLLAIGVHLQPMLTLRLTADHRTATGERREIALPDRSRLILDTDSAVALDFAEGRRHVRLLRGQAYFDVVSDPAHPFRVTAGFSEVVVTGTAFTVQSDGGRDAVFLERGRVSVSRREPPGQTVALVPGDRVTATADSLSAPARPDPAVALAWKDGRYVFHDQPLAAVVDTIRRYHTAPVILIGDRLAGARVSGNYRLDDPAAAIRSLADVVGARVTELPAGIMLVR</sequence>
<keyword evidence="1" id="KW-1133">Transmembrane helix</keyword>
<dbReference type="AlphaFoldDB" id="A0A235HCA3"/>
<comment type="caution">
    <text evidence="4">The sequence shown here is derived from an EMBL/GenBank/DDBJ whole genome shotgun (WGS) entry which is preliminary data.</text>
</comment>
<evidence type="ECO:0000313" key="4">
    <source>
        <dbReference type="EMBL" id="OYD83530.1"/>
    </source>
</evidence>
<dbReference type="InterPro" id="IPR032623">
    <property type="entry name" value="FecR_N"/>
</dbReference>
<evidence type="ECO:0000313" key="5">
    <source>
        <dbReference type="Proteomes" id="UP000215367"/>
    </source>
</evidence>
<geneLocation type="plasmid" evidence="4">
    <name>unnamed</name>
</geneLocation>
<keyword evidence="1" id="KW-0812">Transmembrane</keyword>
<dbReference type="GO" id="GO:0016989">
    <property type="term" value="F:sigma factor antagonist activity"/>
    <property type="evidence" value="ECO:0007669"/>
    <property type="project" value="TreeGrafter"/>
</dbReference>
<feature type="domain" description="FecR N-terminal" evidence="3">
    <location>
        <begin position="23"/>
        <end position="65"/>
    </location>
</feature>
<feature type="transmembrane region" description="Helical" evidence="1">
    <location>
        <begin position="107"/>
        <end position="127"/>
    </location>
</feature>
<dbReference type="Pfam" id="PF16220">
    <property type="entry name" value="DUF4880"/>
    <property type="match status" value="1"/>
</dbReference>
<name>A0A235HCA3_AZOBR</name>
<reference evidence="4 5" key="1">
    <citation type="submission" date="2017-07" db="EMBL/GenBank/DDBJ databases">
        <title>Whole genome sequence of Azospirillum brasilense 2A1, a potential biofertilizer strain.</title>
        <authorList>
            <person name="Fontana C.A."/>
            <person name="Toffoli L.M."/>
            <person name="Salazar S.M."/>
            <person name="Puglisi E."/>
            <person name="Pedraza R."/>
            <person name="Bassi D."/>
            <person name="Cocconcelli P.S."/>
        </authorList>
    </citation>
    <scope>NUCLEOTIDE SEQUENCE [LARGE SCALE GENOMIC DNA]</scope>
    <source>
        <strain evidence="4 5">2A1</strain>
        <plasmid evidence="4">unnamed</plasmid>
    </source>
</reference>
<evidence type="ECO:0000259" key="2">
    <source>
        <dbReference type="Pfam" id="PF04773"/>
    </source>
</evidence>
<dbReference type="Gene3D" id="2.60.120.1440">
    <property type="match status" value="1"/>
</dbReference>